<dbReference type="PANTHER" id="PTHR48102:SF7">
    <property type="entry name" value="ATP-DEPENDENT CLP PROTEASE ATP-BINDING SUBUNIT CLPX-LIKE, MITOCHONDRIAL"/>
    <property type="match status" value="1"/>
</dbReference>
<dbReference type="Gene3D" id="3.40.50.300">
    <property type="entry name" value="P-loop containing nucleotide triphosphate hydrolases"/>
    <property type="match status" value="1"/>
</dbReference>
<protein>
    <recommendedName>
        <fullName evidence="1">AAA+ ATPase domain-containing protein</fullName>
    </recommendedName>
</protein>
<sequence>MTESVDDALDRLLVGQKRAKSALARLCEMHLSWFDEPDRMHRAPNALIIGPTGTGKTHAITTIANALAIPLVVVDSTRLVATGATQQITFEEIAVQLVKSARKITKDSPTVARSPEELAQRGIVFLDEFDKLRYVSPEQESAAIQRRLLQFIEGETIFLELSEHSAPRDIDTHGILFVAAGAFSGIRSKRVRASRDGEINRVPEIGKTIQPQDVHQFGMIYELVARMPIIIPFDPLAKEDLREILDHPLVSPLNFYQRYFKKLGCDVQIPWETRDFIAAEAHRASEDLGARGLHQELFPVLGALSTEIVDKRKENVKVKKFSLTPEQYRRLKSRAFQI</sequence>
<dbReference type="InterPro" id="IPR003593">
    <property type="entry name" value="AAA+_ATPase"/>
</dbReference>
<dbReference type="EMBL" id="BOMF01000075">
    <property type="protein sequence ID" value="GID46498.1"/>
    <property type="molecule type" value="Genomic_DNA"/>
</dbReference>
<comment type="caution">
    <text evidence="2">The sequence shown here is derived from an EMBL/GenBank/DDBJ whole genome shotgun (WGS) entry which is preliminary data.</text>
</comment>
<dbReference type="InterPro" id="IPR003959">
    <property type="entry name" value="ATPase_AAA_core"/>
</dbReference>
<organism evidence="2">
    <name type="scientific">Actinoplanes campanulatus</name>
    <dbReference type="NCBI Taxonomy" id="113559"/>
    <lineage>
        <taxon>Bacteria</taxon>
        <taxon>Bacillati</taxon>
        <taxon>Actinomycetota</taxon>
        <taxon>Actinomycetes</taxon>
        <taxon>Micromonosporales</taxon>
        <taxon>Micromonosporaceae</taxon>
        <taxon>Actinoplanes</taxon>
    </lineage>
</organism>
<name>A0ABQ3WJS5_9ACTN</name>
<dbReference type="SMART" id="SM00382">
    <property type="entry name" value="AAA"/>
    <property type="match status" value="1"/>
</dbReference>
<dbReference type="SUPFAM" id="SSF52540">
    <property type="entry name" value="P-loop containing nucleoside triphosphate hydrolases"/>
    <property type="match status" value="1"/>
</dbReference>
<gene>
    <name evidence="2" type="ORF">Aca07nite_37730</name>
</gene>
<dbReference type="InterPro" id="IPR027417">
    <property type="entry name" value="P-loop_NTPase"/>
</dbReference>
<evidence type="ECO:0000313" key="2">
    <source>
        <dbReference type="EMBL" id="GID46498.1"/>
    </source>
</evidence>
<dbReference type="PANTHER" id="PTHR48102">
    <property type="entry name" value="ATP-DEPENDENT CLP PROTEASE ATP-BINDING SUBUNIT CLPX-LIKE, MITOCHONDRIAL-RELATED"/>
    <property type="match status" value="1"/>
</dbReference>
<accession>A0ABQ3WJS5</accession>
<feature type="domain" description="AAA+ ATPase" evidence="1">
    <location>
        <begin position="42"/>
        <end position="204"/>
    </location>
</feature>
<proteinExistence type="predicted"/>
<evidence type="ECO:0000259" key="1">
    <source>
        <dbReference type="SMART" id="SM00382"/>
    </source>
</evidence>
<dbReference type="Pfam" id="PF07724">
    <property type="entry name" value="AAA_2"/>
    <property type="match status" value="1"/>
</dbReference>
<dbReference type="InterPro" id="IPR050052">
    <property type="entry name" value="ATP-dep_Clp_protease_ClpX"/>
</dbReference>
<dbReference type="Gene3D" id="1.10.8.60">
    <property type="match status" value="1"/>
</dbReference>
<dbReference type="RefSeq" id="WP_239140633.1">
    <property type="nucleotide sequence ID" value="NZ_BAAAGQ010000006.1"/>
</dbReference>
<reference evidence="2" key="1">
    <citation type="submission" date="2021-01" db="EMBL/GenBank/DDBJ databases">
        <title>Whole genome shotgun sequence of Actinoplanes capillaceus NBRC 16408.</title>
        <authorList>
            <person name="Komaki H."/>
            <person name="Tamura T."/>
        </authorList>
    </citation>
    <scope>NUCLEOTIDE SEQUENCE [LARGE SCALE GENOMIC DNA]</scope>
    <source>
        <strain evidence="2">NBRC 16408</strain>
    </source>
</reference>